<dbReference type="InterPro" id="IPR015943">
    <property type="entry name" value="WD40/YVTN_repeat-like_dom_sf"/>
</dbReference>
<evidence type="ECO:0000256" key="12">
    <source>
        <dbReference type="SAM" id="Phobius"/>
    </source>
</evidence>
<keyword evidence="7" id="KW-0256">Endoplasmic reticulum</keyword>
<dbReference type="InterPro" id="IPR058545">
    <property type="entry name" value="Beta-prop_EMC1_1st"/>
</dbReference>
<dbReference type="InterPro" id="IPR026895">
    <property type="entry name" value="EMC1"/>
</dbReference>
<keyword evidence="10" id="KW-0325">Glycoprotein</keyword>
<proteinExistence type="inferred from homology"/>
<keyword evidence="8 12" id="KW-1133">Transmembrane helix</keyword>
<keyword evidence="6 13" id="KW-0732">Signal</keyword>
<evidence type="ECO:0000256" key="8">
    <source>
        <dbReference type="ARBA" id="ARBA00022989"/>
    </source>
</evidence>
<dbReference type="Pfam" id="PF07774">
    <property type="entry name" value="EMC1_C"/>
    <property type="match status" value="1"/>
</dbReference>
<evidence type="ECO:0000256" key="4">
    <source>
        <dbReference type="ARBA" id="ARBA00020824"/>
    </source>
</evidence>
<comment type="caution">
    <text evidence="16">The sequence shown here is derived from an EMBL/GenBank/DDBJ whole genome shotgun (WGS) entry which is preliminary data.</text>
</comment>
<sequence length="1008" mass="107757">MRFSFPLSAVAFLLMQPIASAIHQEDAGVLDFLVSTSGHSVTQFVDASLEGSIVTTDVPSGSPTSCFIANRAVEDGSLMWRRNVCSAPGDEQNHDIAATADNIYTIDNDGSVRAWTKETGHLIWDARVQPSMSPKVWPVSKQGMQFVVAASNEEVSIFHAESGKLFDDRINVAKVAGSAKAGESLAWLVALPDTMDSGKIQSIFSFVKEDGTSSKMIMVELEVGNDTIVSQKSLGHAKGAIIASSVKLQKVHDSWQAVAVTTDGNLVYFGVEGSNFAKTLSASELMPEWEVVSAVRSTEVPSIISVQSGDQSALFNVDGSGGLTPFEIEGASFTAMAQCYEAQLDIGLTADSLRVYRDGKPMTLEGDLFVPDGDVIEQLSIVSCSADKASALLSTASGTTTMLGFELKGSSVDIKIGWSTEEGLGSISSAVMLDASHLGSDDLVEEEAAIMEKLSLPSRLSGQVSSILSFGGNGNNRRDHNFGFVKVAALLSQKADRIWGLSTSGEDRGMVRWSLDLPKSAEWHTMVHGTTNSNSAIHGINGGTHSREILVLSALEGSVEWMCIDGTTGAVNAQDTVSIPSPVVQVIPMYGGAGGCRQASLLLHDDKTLTPVPSDGATMDLVGEQLQKSPNGLFTHFVDKKASRVVSYQVIEGSNNALGSIQVGQATFAGEKIVKVGYPTRDEIVQSMSSVLGDDSLLLKYINPHIAVVVTVSEAKEQTPTEIATTIQKEETKKKGRKPAGAGSAAEQTAPSIVPNMFINVVDTVSGRVVHRAGHSNVDPSRKVTTLISENWIVYSFVNSVTRRTELGVLTLHEGIIDKKGMTMFTSPQQTTSFSSFDARESKPVVLAKLYIYPSAITALGATATRGGISNRKILIASTDGRVTAIDRSMIETRRPMGEAKETEKKEGLVPYRELVPEVSLFALSYNQTVESPSSIISTHTSLESQSLVMAFGGPDLFFTRTSPSRGFDLLPDTFSRVLVFIVTTGLIVVLFVVKNIGSKKALKQGWL</sequence>
<comment type="similarity">
    <text evidence="2">Belongs to the EMC1 family.</text>
</comment>
<evidence type="ECO:0000256" key="1">
    <source>
        <dbReference type="ARBA" id="ARBA00004115"/>
    </source>
</evidence>
<evidence type="ECO:0000256" key="2">
    <source>
        <dbReference type="ARBA" id="ARBA00007904"/>
    </source>
</evidence>
<evidence type="ECO:0000256" key="3">
    <source>
        <dbReference type="ARBA" id="ARBA00011276"/>
    </source>
</evidence>
<evidence type="ECO:0000259" key="14">
    <source>
        <dbReference type="Pfam" id="PF07774"/>
    </source>
</evidence>
<feature type="chain" id="PRO_5041952889" description="ER membrane protein complex subunit 1" evidence="13">
    <location>
        <begin position="22"/>
        <end position="1008"/>
    </location>
</feature>
<dbReference type="InterPro" id="IPR011678">
    <property type="entry name" value="EMC1_C"/>
</dbReference>
<dbReference type="PANTHER" id="PTHR21573">
    <property type="entry name" value="ER MEMBRANE PROTEIN COMPLEX SUBUNIT 1"/>
    <property type="match status" value="1"/>
</dbReference>
<comment type="subunit">
    <text evidence="3">Component of the ER membrane protein complex (EMC).</text>
</comment>
<evidence type="ECO:0000256" key="13">
    <source>
        <dbReference type="SAM" id="SignalP"/>
    </source>
</evidence>
<dbReference type="PANTHER" id="PTHR21573:SF0">
    <property type="entry name" value="ER MEMBRANE PROTEIN COMPLEX SUBUNIT 1"/>
    <property type="match status" value="1"/>
</dbReference>
<reference evidence="16" key="1">
    <citation type="submission" date="2023-08" db="EMBL/GenBank/DDBJ databases">
        <authorList>
            <person name="Audoor S."/>
            <person name="Bilcke G."/>
        </authorList>
    </citation>
    <scope>NUCLEOTIDE SEQUENCE</scope>
</reference>
<protein>
    <recommendedName>
        <fullName evidence="4">ER membrane protein complex subunit 1</fullName>
    </recommendedName>
</protein>
<evidence type="ECO:0000259" key="15">
    <source>
        <dbReference type="Pfam" id="PF25293"/>
    </source>
</evidence>
<dbReference type="InterPro" id="IPR011047">
    <property type="entry name" value="Quinoprotein_ADH-like_sf"/>
</dbReference>
<evidence type="ECO:0000313" key="16">
    <source>
        <dbReference type="EMBL" id="CAJ1953709.1"/>
    </source>
</evidence>
<evidence type="ECO:0000256" key="11">
    <source>
        <dbReference type="SAM" id="MobiDB-lite"/>
    </source>
</evidence>
<name>A0AAD2FU90_9STRA</name>
<dbReference type="Pfam" id="PF25293">
    <property type="entry name" value="Beta-prop_EMC1_N"/>
    <property type="match status" value="1"/>
</dbReference>
<organism evidence="16 17">
    <name type="scientific">Cylindrotheca closterium</name>
    <dbReference type="NCBI Taxonomy" id="2856"/>
    <lineage>
        <taxon>Eukaryota</taxon>
        <taxon>Sar</taxon>
        <taxon>Stramenopiles</taxon>
        <taxon>Ochrophyta</taxon>
        <taxon>Bacillariophyta</taxon>
        <taxon>Bacillariophyceae</taxon>
        <taxon>Bacillariophycidae</taxon>
        <taxon>Bacillariales</taxon>
        <taxon>Bacillariaceae</taxon>
        <taxon>Cylindrotheca</taxon>
    </lineage>
</organism>
<keyword evidence="17" id="KW-1185">Reference proteome</keyword>
<dbReference type="Proteomes" id="UP001295423">
    <property type="component" value="Unassembled WGS sequence"/>
</dbReference>
<dbReference type="GO" id="GO:0072546">
    <property type="term" value="C:EMC complex"/>
    <property type="evidence" value="ECO:0007669"/>
    <property type="project" value="InterPro"/>
</dbReference>
<keyword evidence="5 12" id="KW-0812">Transmembrane</keyword>
<feature type="region of interest" description="Disordered" evidence="11">
    <location>
        <begin position="727"/>
        <end position="748"/>
    </location>
</feature>
<dbReference type="GO" id="GO:0034975">
    <property type="term" value="P:protein folding in endoplasmic reticulum"/>
    <property type="evidence" value="ECO:0007669"/>
    <property type="project" value="TreeGrafter"/>
</dbReference>
<feature type="domain" description="EMC1 first beta-propeller" evidence="15">
    <location>
        <begin position="72"/>
        <end position="325"/>
    </location>
</feature>
<feature type="transmembrane region" description="Helical" evidence="12">
    <location>
        <begin position="975"/>
        <end position="994"/>
    </location>
</feature>
<dbReference type="EMBL" id="CAKOGP040001836">
    <property type="protein sequence ID" value="CAJ1953709.1"/>
    <property type="molecule type" value="Genomic_DNA"/>
</dbReference>
<evidence type="ECO:0000256" key="5">
    <source>
        <dbReference type="ARBA" id="ARBA00022692"/>
    </source>
</evidence>
<evidence type="ECO:0000256" key="10">
    <source>
        <dbReference type="ARBA" id="ARBA00023180"/>
    </source>
</evidence>
<evidence type="ECO:0000256" key="9">
    <source>
        <dbReference type="ARBA" id="ARBA00023136"/>
    </source>
</evidence>
<keyword evidence="9 12" id="KW-0472">Membrane</keyword>
<evidence type="ECO:0000256" key="7">
    <source>
        <dbReference type="ARBA" id="ARBA00022824"/>
    </source>
</evidence>
<gene>
    <name evidence="16" type="ORF">CYCCA115_LOCUS14312</name>
</gene>
<dbReference type="AlphaFoldDB" id="A0AAD2FU90"/>
<accession>A0AAD2FU90</accession>
<dbReference type="SUPFAM" id="SSF50998">
    <property type="entry name" value="Quinoprotein alcohol dehydrogenase-like"/>
    <property type="match status" value="1"/>
</dbReference>
<comment type="subcellular location">
    <subcellularLocation>
        <location evidence="1">Endoplasmic reticulum membrane</location>
        <topology evidence="1">Single-pass type I membrane protein</topology>
    </subcellularLocation>
</comment>
<evidence type="ECO:0000256" key="6">
    <source>
        <dbReference type="ARBA" id="ARBA00022729"/>
    </source>
</evidence>
<feature type="signal peptide" evidence="13">
    <location>
        <begin position="1"/>
        <end position="21"/>
    </location>
</feature>
<evidence type="ECO:0000313" key="17">
    <source>
        <dbReference type="Proteomes" id="UP001295423"/>
    </source>
</evidence>
<dbReference type="Gene3D" id="2.130.10.10">
    <property type="entry name" value="YVTN repeat-like/Quinoprotein amine dehydrogenase"/>
    <property type="match status" value="1"/>
</dbReference>
<feature type="domain" description="ER membrane protein complex subunit 1 C-terminal" evidence="14">
    <location>
        <begin position="789"/>
        <end position="1007"/>
    </location>
</feature>